<feature type="chain" id="PRO_5031154117" description="PSI-F" evidence="2">
    <location>
        <begin position="21"/>
        <end position="375"/>
    </location>
</feature>
<evidence type="ECO:0008006" key="4">
    <source>
        <dbReference type="Google" id="ProtNLM"/>
    </source>
</evidence>
<dbReference type="EMBL" id="HBIO01000154">
    <property type="protein sequence ID" value="CAE0455274.1"/>
    <property type="molecule type" value="Transcribed_RNA"/>
</dbReference>
<evidence type="ECO:0000313" key="3">
    <source>
        <dbReference type="EMBL" id="CAE0455274.1"/>
    </source>
</evidence>
<name>A0A7S3PTL6_9STRA</name>
<gene>
    <name evidence="3" type="ORF">CDEB00056_LOCUS115</name>
</gene>
<keyword evidence="1" id="KW-1133">Transmembrane helix</keyword>
<evidence type="ECO:0000256" key="1">
    <source>
        <dbReference type="SAM" id="Phobius"/>
    </source>
</evidence>
<protein>
    <recommendedName>
        <fullName evidence="4">PSI-F</fullName>
    </recommendedName>
</protein>
<evidence type="ECO:0000256" key="2">
    <source>
        <dbReference type="SAM" id="SignalP"/>
    </source>
</evidence>
<keyword evidence="1" id="KW-0812">Transmembrane</keyword>
<organism evidence="3">
    <name type="scientific">Chaetoceros debilis</name>
    <dbReference type="NCBI Taxonomy" id="122233"/>
    <lineage>
        <taxon>Eukaryota</taxon>
        <taxon>Sar</taxon>
        <taxon>Stramenopiles</taxon>
        <taxon>Ochrophyta</taxon>
        <taxon>Bacillariophyta</taxon>
        <taxon>Coscinodiscophyceae</taxon>
        <taxon>Chaetocerotophycidae</taxon>
        <taxon>Chaetocerotales</taxon>
        <taxon>Chaetocerotaceae</taxon>
        <taxon>Chaetoceros</taxon>
    </lineage>
</organism>
<keyword evidence="2" id="KW-0732">Signal</keyword>
<sequence>MSSLKEISLICLATLCVSDAFSPMHSQGKLRKSEKTQISRYLQLDSLKDDSDCIECLYEREDCDMDHNILHKTGNNDEGDSKLSLDKLQRRKFLSRVASVATLASLSPITANAYERSYPVNLDFANGDSSRNLETIREERISAQKSLAKQTKSDLVSDPFAFKDGKDVAASAVWGGALWLLSGSRSNPLVRPIANALYDPNTNKGAWLKDRNDGLFAPFPAAFSILMTVVFLILGVLTDRSLLLLSEGDSSAILQLAGVSLIGGASLELGRIASGEKMITRDDAERDMKLEQEFEEFAQKRLKVGEGGSVHRSEVISAFRRFYAKYRVENDQFPLNDLEIERLLRNWNKKSCNQESMSSAGFVKNLVINSQAEIR</sequence>
<feature type="transmembrane region" description="Helical" evidence="1">
    <location>
        <begin position="215"/>
        <end position="237"/>
    </location>
</feature>
<accession>A0A7S3PTL6</accession>
<feature type="signal peptide" evidence="2">
    <location>
        <begin position="1"/>
        <end position="20"/>
    </location>
</feature>
<keyword evidence="1" id="KW-0472">Membrane</keyword>
<proteinExistence type="predicted"/>
<reference evidence="3" key="1">
    <citation type="submission" date="2021-01" db="EMBL/GenBank/DDBJ databases">
        <authorList>
            <person name="Corre E."/>
            <person name="Pelletier E."/>
            <person name="Niang G."/>
            <person name="Scheremetjew M."/>
            <person name="Finn R."/>
            <person name="Kale V."/>
            <person name="Holt S."/>
            <person name="Cochrane G."/>
            <person name="Meng A."/>
            <person name="Brown T."/>
            <person name="Cohen L."/>
        </authorList>
    </citation>
    <scope>NUCLEOTIDE SEQUENCE</scope>
    <source>
        <strain evidence="3">MM31A-1</strain>
    </source>
</reference>
<dbReference type="AlphaFoldDB" id="A0A7S3PTL6"/>